<feature type="domain" description="HTH myb-type" evidence="7">
    <location>
        <begin position="156"/>
        <end position="211"/>
    </location>
</feature>
<gene>
    <name evidence="8" type="ORF">HPB51_029331</name>
</gene>
<dbReference type="CDD" id="cd00167">
    <property type="entry name" value="SANT"/>
    <property type="match status" value="4"/>
</dbReference>
<dbReference type="AlphaFoldDB" id="A0A9J6CUY7"/>
<evidence type="ECO:0000256" key="4">
    <source>
        <dbReference type="ARBA" id="ARBA00023163"/>
    </source>
</evidence>
<feature type="domain" description="Myb-like" evidence="6">
    <location>
        <begin position="156"/>
        <end position="207"/>
    </location>
</feature>
<dbReference type="InterPro" id="IPR009057">
    <property type="entry name" value="Homeodomain-like_sf"/>
</dbReference>
<evidence type="ECO:0000256" key="2">
    <source>
        <dbReference type="ARBA" id="ARBA00023015"/>
    </source>
</evidence>
<keyword evidence="4" id="KW-0804">Transcription</keyword>
<dbReference type="Pfam" id="PF00249">
    <property type="entry name" value="Myb_DNA-binding"/>
    <property type="match status" value="4"/>
</dbReference>
<dbReference type="GO" id="GO:0001006">
    <property type="term" value="F:RNA polymerase III type 3 promoter sequence-specific DNA binding"/>
    <property type="evidence" value="ECO:0007669"/>
    <property type="project" value="TreeGrafter"/>
</dbReference>
<feature type="domain" description="Myb-like" evidence="6">
    <location>
        <begin position="1"/>
        <end position="47"/>
    </location>
</feature>
<proteinExistence type="predicted"/>
<dbReference type="GO" id="GO:0042795">
    <property type="term" value="P:snRNA transcription by RNA polymerase II"/>
    <property type="evidence" value="ECO:0007669"/>
    <property type="project" value="TreeGrafter"/>
</dbReference>
<feature type="domain" description="Myb-like" evidence="6">
    <location>
        <begin position="107"/>
        <end position="155"/>
    </location>
</feature>
<feature type="domain" description="Myb-like" evidence="6">
    <location>
        <begin position="208"/>
        <end position="259"/>
    </location>
</feature>
<keyword evidence="9" id="KW-1185">Reference proteome</keyword>
<dbReference type="GO" id="GO:0042796">
    <property type="term" value="P:snRNA transcription by RNA polymerase III"/>
    <property type="evidence" value="ECO:0007669"/>
    <property type="project" value="TreeGrafter"/>
</dbReference>
<reference evidence="8" key="2">
    <citation type="submission" date="2021-09" db="EMBL/GenBank/DDBJ databases">
        <authorList>
            <person name="Jia N."/>
            <person name="Wang J."/>
            <person name="Shi W."/>
            <person name="Du L."/>
            <person name="Sun Y."/>
            <person name="Zhan W."/>
            <person name="Jiang J."/>
            <person name="Wang Q."/>
            <person name="Zhang B."/>
            <person name="Ji P."/>
            <person name="Sakyi L.B."/>
            <person name="Cui X."/>
            <person name="Yuan T."/>
            <person name="Jiang B."/>
            <person name="Yang W."/>
            <person name="Lam T.T.-Y."/>
            <person name="Chang Q."/>
            <person name="Ding S."/>
            <person name="Wang X."/>
            <person name="Zhu J."/>
            <person name="Ruan X."/>
            <person name="Zhao L."/>
            <person name="Wei J."/>
            <person name="Que T."/>
            <person name="Du C."/>
            <person name="Cheng J."/>
            <person name="Dai P."/>
            <person name="Han X."/>
            <person name="Huang E."/>
            <person name="Gao Y."/>
            <person name="Liu J."/>
            <person name="Shao H."/>
            <person name="Ye R."/>
            <person name="Li L."/>
            <person name="Wei W."/>
            <person name="Wang X."/>
            <person name="Wang C."/>
            <person name="Huo Q."/>
            <person name="Li W."/>
            <person name="Guo W."/>
            <person name="Chen H."/>
            <person name="Chen S."/>
            <person name="Zhou L."/>
            <person name="Zhou L."/>
            <person name="Ni X."/>
            <person name="Tian J."/>
            <person name="Zhou Y."/>
            <person name="Sheng Y."/>
            <person name="Liu T."/>
            <person name="Pan Y."/>
            <person name="Xia L."/>
            <person name="Li J."/>
            <person name="Zhao F."/>
            <person name="Cao W."/>
        </authorList>
    </citation>
    <scope>NUCLEOTIDE SEQUENCE</scope>
    <source>
        <strain evidence="8">Rmic-2018</strain>
        <tissue evidence="8">Larvae</tissue>
    </source>
</reference>
<keyword evidence="5" id="KW-0539">Nucleus</keyword>
<dbReference type="InterPro" id="IPR051575">
    <property type="entry name" value="Myb-like_DNA-bd"/>
</dbReference>
<evidence type="ECO:0000313" key="8">
    <source>
        <dbReference type="EMBL" id="KAH7932367.1"/>
    </source>
</evidence>
<feature type="domain" description="HTH myb-type" evidence="7">
    <location>
        <begin position="48"/>
        <end position="104"/>
    </location>
</feature>
<evidence type="ECO:0000259" key="7">
    <source>
        <dbReference type="PROSITE" id="PS51294"/>
    </source>
</evidence>
<dbReference type="PANTHER" id="PTHR46621:SF1">
    <property type="entry name" value="SNRNA-ACTIVATING PROTEIN COMPLEX SUBUNIT 4"/>
    <property type="match status" value="1"/>
</dbReference>
<dbReference type="GO" id="GO:0000978">
    <property type="term" value="F:RNA polymerase II cis-regulatory region sequence-specific DNA binding"/>
    <property type="evidence" value="ECO:0007669"/>
    <property type="project" value="TreeGrafter"/>
</dbReference>
<evidence type="ECO:0000256" key="3">
    <source>
        <dbReference type="ARBA" id="ARBA00023125"/>
    </source>
</evidence>
<dbReference type="SMART" id="SM00717">
    <property type="entry name" value="SANT"/>
    <property type="match status" value="4"/>
</dbReference>
<dbReference type="PROSITE" id="PS51294">
    <property type="entry name" value="HTH_MYB"/>
    <property type="match status" value="3"/>
</dbReference>
<dbReference type="EMBL" id="JABSTU010006750">
    <property type="protein sequence ID" value="KAH7932367.1"/>
    <property type="molecule type" value="Genomic_DNA"/>
</dbReference>
<dbReference type="VEuPathDB" id="VectorBase:LOC119182063"/>
<keyword evidence="2" id="KW-0805">Transcription regulation</keyword>
<evidence type="ECO:0000256" key="5">
    <source>
        <dbReference type="ARBA" id="ARBA00023242"/>
    </source>
</evidence>
<dbReference type="InterPro" id="IPR001005">
    <property type="entry name" value="SANT/Myb"/>
</dbReference>
<reference evidence="8" key="1">
    <citation type="journal article" date="2020" name="Cell">
        <title>Large-Scale Comparative Analyses of Tick Genomes Elucidate Their Genetic Diversity and Vector Capacities.</title>
        <authorList>
            <consortium name="Tick Genome and Microbiome Consortium (TIGMIC)"/>
            <person name="Jia N."/>
            <person name="Wang J."/>
            <person name="Shi W."/>
            <person name="Du L."/>
            <person name="Sun Y."/>
            <person name="Zhan W."/>
            <person name="Jiang J.F."/>
            <person name="Wang Q."/>
            <person name="Zhang B."/>
            <person name="Ji P."/>
            <person name="Bell-Sakyi L."/>
            <person name="Cui X.M."/>
            <person name="Yuan T.T."/>
            <person name="Jiang B.G."/>
            <person name="Yang W.F."/>
            <person name="Lam T.T."/>
            <person name="Chang Q.C."/>
            <person name="Ding S.J."/>
            <person name="Wang X.J."/>
            <person name="Zhu J.G."/>
            <person name="Ruan X.D."/>
            <person name="Zhao L."/>
            <person name="Wei J.T."/>
            <person name="Ye R.Z."/>
            <person name="Que T.C."/>
            <person name="Du C.H."/>
            <person name="Zhou Y.H."/>
            <person name="Cheng J.X."/>
            <person name="Dai P.F."/>
            <person name="Guo W.B."/>
            <person name="Han X.H."/>
            <person name="Huang E.J."/>
            <person name="Li L.F."/>
            <person name="Wei W."/>
            <person name="Gao Y.C."/>
            <person name="Liu J.Z."/>
            <person name="Shao H.Z."/>
            <person name="Wang X."/>
            <person name="Wang C.C."/>
            <person name="Yang T.C."/>
            <person name="Huo Q.B."/>
            <person name="Li W."/>
            <person name="Chen H.Y."/>
            <person name="Chen S.E."/>
            <person name="Zhou L.G."/>
            <person name="Ni X.B."/>
            <person name="Tian J.H."/>
            <person name="Sheng Y."/>
            <person name="Liu T."/>
            <person name="Pan Y.S."/>
            <person name="Xia L.Y."/>
            <person name="Li J."/>
            <person name="Zhao F."/>
            <person name="Cao W.C."/>
        </authorList>
    </citation>
    <scope>NUCLEOTIDE SEQUENCE</scope>
    <source>
        <strain evidence="8">Rmic-2018</strain>
    </source>
</reference>
<evidence type="ECO:0000256" key="1">
    <source>
        <dbReference type="ARBA" id="ARBA00004123"/>
    </source>
</evidence>
<dbReference type="GO" id="GO:0019185">
    <property type="term" value="C:snRNA-activating protein complex"/>
    <property type="evidence" value="ECO:0007669"/>
    <property type="project" value="TreeGrafter"/>
</dbReference>
<dbReference type="InterPro" id="IPR017930">
    <property type="entry name" value="Myb_dom"/>
</dbReference>
<feature type="domain" description="HTH myb-type" evidence="7">
    <location>
        <begin position="214"/>
        <end position="263"/>
    </location>
</feature>
<organism evidence="8 9">
    <name type="scientific">Rhipicephalus microplus</name>
    <name type="common">Cattle tick</name>
    <name type="synonym">Boophilus microplus</name>
    <dbReference type="NCBI Taxonomy" id="6941"/>
    <lineage>
        <taxon>Eukaryota</taxon>
        <taxon>Metazoa</taxon>
        <taxon>Ecdysozoa</taxon>
        <taxon>Arthropoda</taxon>
        <taxon>Chelicerata</taxon>
        <taxon>Arachnida</taxon>
        <taxon>Acari</taxon>
        <taxon>Parasitiformes</taxon>
        <taxon>Ixodida</taxon>
        <taxon>Ixodoidea</taxon>
        <taxon>Ixodidae</taxon>
        <taxon>Rhipicephalinae</taxon>
        <taxon>Rhipicephalus</taxon>
        <taxon>Boophilus</taxon>
    </lineage>
</organism>
<dbReference type="GO" id="GO:0005634">
    <property type="term" value="C:nucleus"/>
    <property type="evidence" value="ECO:0007669"/>
    <property type="project" value="UniProtKB-SubCell"/>
</dbReference>
<sequence length="295" mass="34547">MAKTRDLSLEELLEQATRPIDWLRIAAVDMRTNRTPFDCEARWRNLLDVRLNQGPWTPEEDERLATVAAKWKERNWDQIAQELKTNRSTYQCAQRYMSHLARCHNTGSFTDEENHKLKRLISVCSDGDNISWSQVSHYMNCRSKKQLINRYHRSLHPNIKRGRWSAQEDVMLLVAVKPYGDVSWSKVASMVPGRTHGQCRNRYIYHFDQQFVSGPFTSDEDRTLLQLVQKYGAGHWAMEERGMPWRAPNTLLKRYRRLCETLCTKEPTVADLERFLAVPVARMTAVRCASLTRMD</sequence>
<dbReference type="Gene3D" id="1.10.10.60">
    <property type="entry name" value="Homeodomain-like"/>
    <property type="match status" value="4"/>
</dbReference>
<evidence type="ECO:0000259" key="6">
    <source>
        <dbReference type="PROSITE" id="PS50090"/>
    </source>
</evidence>
<keyword evidence="3" id="KW-0238">DNA-binding</keyword>
<feature type="domain" description="Myb-like" evidence="6">
    <location>
        <begin position="48"/>
        <end position="100"/>
    </location>
</feature>
<dbReference type="PROSITE" id="PS50090">
    <property type="entry name" value="MYB_LIKE"/>
    <property type="match status" value="5"/>
</dbReference>
<evidence type="ECO:0008006" key="10">
    <source>
        <dbReference type="Google" id="ProtNLM"/>
    </source>
</evidence>
<evidence type="ECO:0000313" key="9">
    <source>
        <dbReference type="Proteomes" id="UP000821866"/>
    </source>
</evidence>
<accession>A0A9J6CUY7</accession>
<dbReference type="Proteomes" id="UP000821866">
    <property type="component" value="Unassembled WGS sequence"/>
</dbReference>
<comment type="caution">
    <text evidence="8">The sequence shown here is derived from an EMBL/GenBank/DDBJ whole genome shotgun (WGS) entry which is preliminary data.</text>
</comment>
<dbReference type="PANTHER" id="PTHR46621">
    <property type="entry name" value="SNRNA-ACTIVATING PROTEIN COMPLEX SUBUNIT 4"/>
    <property type="match status" value="1"/>
</dbReference>
<protein>
    <recommendedName>
        <fullName evidence="10">Homeodomain-like protein</fullName>
    </recommendedName>
</protein>
<comment type="subcellular location">
    <subcellularLocation>
        <location evidence="1">Nucleus</location>
    </subcellularLocation>
</comment>
<name>A0A9J6CUY7_RHIMP</name>
<dbReference type="SUPFAM" id="SSF46689">
    <property type="entry name" value="Homeodomain-like"/>
    <property type="match status" value="3"/>
</dbReference>